<dbReference type="Pfam" id="PF01297">
    <property type="entry name" value="ZnuA"/>
    <property type="match status" value="1"/>
</dbReference>
<dbReference type="InterPro" id="IPR006129">
    <property type="entry name" value="AdhesinB"/>
</dbReference>
<evidence type="ECO:0000256" key="3">
    <source>
        <dbReference type="ARBA" id="ARBA00022448"/>
    </source>
</evidence>
<name>A0A5B9DIW0_9HYPH</name>
<dbReference type="PANTHER" id="PTHR42953:SF1">
    <property type="entry name" value="METAL-BINDING PROTEIN HI_0362-RELATED"/>
    <property type="match status" value="1"/>
</dbReference>
<accession>A0A5B9DIW0</accession>
<proteinExistence type="inferred from homology"/>
<keyword evidence="4" id="KW-0479">Metal-binding</keyword>
<evidence type="ECO:0000256" key="2">
    <source>
        <dbReference type="ARBA" id="ARBA00011028"/>
    </source>
</evidence>
<keyword evidence="8" id="KW-1185">Reference proteome</keyword>
<dbReference type="OrthoDB" id="9793396at2"/>
<reference evidence="7 8" key="1">
    <citation type="journal article" date="2015" name="Int. J. Syst. Evol. Microbiol.">
        <title>Youhaiella tibetensis gen. nov., sp. nov., isolated from subsurface sediment.</title>
        <authorList>
            <person name="Wang Y.X."/>
            <person name="Huang F.Q."/>
            <person name="Nogi Y."/>
            <person name="Pang S.J."/>
            <person name="Wang P.K."/>
            <person name="Lv J."/>
        </authorList>
    </citation>
    <scope>NUCLEOTIDE SEQUENCE [LARGE SCALE GENOMIC DNA]</scope>
    <source>
        <strain evidence="8">fig4</strain>
    </source>
</reference>
<dbReference type="AlphaFoldDB" id="A0A5B9DIW0"/>
<dbReference type="SUPFAM" id="SSF53807">
    <property type="entry name" value="Helical backbone' metal receptor"/>
    <property type="match status" value="1"/>
</dbReference>
<evidence type="ECO:0000256" key="1">
    <source>
        <dbReference type="ARBA" id="ARBA00004196"/>
    </source>
</evidence>
<keyword evidence="3 6" id="KW-0813">Transport</keyword>
<sequence length="293" mass="30839">MFARALLVSAFALITAPALAAPVNAVASFSILGDMVARVGGDRVALTTIVGPNADTHVYEPTPTDAANVGKAQVFFVSGLGFEGWMDRLVEATGYKGQLVVASERVSSRTMDEDGETITDPHAWQSLSNGLIYVANIAKALCSVDAEGCQTYEANAKAYSDEISALDAEVKAQIASVPEAKRKVITTHDAFGYFGAAYGVTFEAPEGVSTESEASAADVAKLIEQIRGEGVSALFVENMSDGRLVEQIARETGVKLGGELYADALSTKDEGAGTYLDMFRHNVALLVPAMKGE</sequence>
<evidence type="ECO:0000256" key="5">
    <source>
        <dbReference type="ARBA" id="ARBA00022729"/>
    </source>
</evidence>
<dbReference type="GO" id="GO:0046872">
    <property type="term" value="F:metal ion binding"/>
    <property type="evidence" value="ECO:0007669"/>
    <property type="project" value="UniProtKB-KW"/>
</dbReference>
<comment type="subcellular location">
    <subcellularLocation>
        <location evidence="1">Cell envelope</location>
    </subcellularLocation>
</comment>
<dbReference type="GO" id="GO:0030313">
    <property type="term" value="C:cell envelope"/>
    <property type="evidence" value="ECO:0007669"/>
    <property type="project" value="UniProtKB-SubCell"/>
</dbReference>
<comment type="similarity">
    <text evidence="2 6">Belongs to the bacterial solute-binding protein 9 family.</text>
</comment>
<organism evidence="7 8">
    <name type="scientific">Paradevosia tibetensis</name>
    <dbReference type="NCBI Taxonomy" id="1447062"/>
    <lineage>
        <taxon>Bacteria</taxon>
        <taxon>Pseudomonadati</taxon>
        <taxon>Pseudomonadota</taxon>
        <taxon>Alphaproteobacteria</taxon>
        <taxon>Hyphomicrobiales</taxon>
        <taxon>Devosiaceae</taxon>
        <taxon>Paradevosia</taxon>
    </lineage>
</organism>
<dbReference type="GO" id="GO:0007155">
    <property type="term" value="P:cell adhesion"/>
    <property type="evidence" value="ECO:0007669"/>
    <property type="project" value="InterPro"/>
</dbReference>
<dbReference type="RefSeq" id="WP_147654865.1">
    <property type="nucleotide sequence ID" value="NZ_BMFM01000001.1"/>
</dbReference>
<dbReference type="PRINTS" id="PR00691">
    <property type="entry name" value="ADHESINB"/>
</dbReference>
<dbReference type="Proteomes" id="UP000321062">
    <property type="component" value="Chromosome"/>
</dbReference>
<dbReference type="PANTHER" id="PTHR42953">
    <property type="entry name" value="HIGH-AFFINITY ZINC UPTAKE SYSTEM PROTEIN ZNUA-RELATED"/>
    <property type="match status" value="1"/>
</dbReference>
<dbReference type="InterPro" id="IPR006127">
    <property type="entry name" value="ZnuA-like"/>
</dbReference>
<dbReference type="PRINTS" id="PR00690">
    <property type="entry name" value="ADHESNFAMILY"/>
</dbReference>
<keyword evidence="5" id="KW-0732">Signal</keyword>
<dbReference type="Gene3D" id="3.40.50.1980">
    <property type="entry name" value="Nitrogenase molybdenum iron protein domain"/>
    <property type="match status" value="2"/>
</dbReference>
<dbReference type="InterPro" id="IPR006128">
    <property type="entry name" value="Lipoprotein_PsaA-like"/>
</dbReference>
<evidence type="ECO:0000256" key="4">
    <source>
        <dbReference type="ARBA" id="ARBA00022723"/>
    </source>
</evidence>
<gene>
    <name evidence="7" type="ORF">FNA67_01915</name>
</gene>
<dbReference type="CDD" id="cd01137">
    <property type="entry name" value="PsaA"/>
    <property type="match status" value="1"/>
</dbReference>
<evidence type="ECO:0000256" key="6">
    <source>
        <dbReference type="RuleBase" id="RU003512"/>
    </source>
</evidence>
<protein>
    <submittedName>
        <fullName evidence="7">Metal ABC transporter substrate-binding protein</fullName>
    </submittedName>
</protein>
<dbReference type="GO" id="GO:0030001">
    <property type="term" value="P:metal ion transport"/>
    <property type="evidence" value="ECO:0007669"/>
    <property type="project" value="InterPro"/>
</dbReference>
<dbReference type="KEGG" id="yti:FNA67_01915"/>
<dbReference type="EMBL" id="CP041690">
    <property type="protein sequence ID" value="QEE19007.1"/>
    <property type="molecule type" value="Genomic_DNA"/>
</dbReference>
<evidence type="ECO:0000313" key="7">
    <source>
        <dbReference type="EMBL" id="QEE19007.1"/>
    </source>
</evidence>
<evidence type="ECO:0000313" key="8">
    <source>
        <dbReference type="Proteomes" id="UP000321062"/>
    </source>
</evidence>
<dbReference type="InterPro" id="IPR050492">
    <property type="entry name" value="Bact_metal-bind_prot9"/>
</dbReference>